<dbReference type="STRING" id="1424294.Gferi_12790"/>
<dbReference type="UniPathway" id="UPA00135">
    <property type="reaction ID" value="UER00196"/>
</dbReference>
<dbReference type="InterPro" id="IPR002912">
    <property type="entry name" value="ACT_dom"/>
</dbReference>
<dbReference type="NCBIfam" id="TIGR01327">
    <property type="entry name" value="PGDH"/>
    <property type="match status" value="1"/>
</dbReference>
<evidence type="ECO:0000313" key="12">
    <source>
        <dbReference type="Proteomes" id="UP000095743"/>
    </source>
</evidence>
<evidence type="ECO:0000256" key="4">
    <source>
        <dbReference type="ARBA" id="ARBA00021582"/>
    </source>
</evidence>
<dbReference type="GO" id="GO:0006564">
    <property type="term" value="P:L-serine biosynthetic process"/>
    <property type="evidence" value="ECO:0007669"/>
    <property type="project" value="UniProtKB-UniRule"/>
</dbReference>
<dbReference type="InterPro" id="IPR036291">
    <property type="entry name" value="NAD(P)-bd_dom_sf"/>
</dbReference>
<dbReference type="Proteomes" id="UP000095743">
    <property type="component" value="Chromosome"/>
</dbReference>
<keyword evidence="9" id="KW-0028">Amino-acid biosynthesis</keyword>
<dbReference type="PROSITE" id="PS00065">
    <property type="entry name" value="D_2_HYDROXYACID_DH_1"/>
    <property type="match status" value="1"/>
</dbReference>
<dbReference type="InterPro" id="IPR029753">
    <property type="entry name" value="D-isomer_DH_CS"/>
</dbReference>
<gene>
    <name evidence="11" type="ORF">Gferi_12790</name>
</gene>
<keyword evidence="9" id="KW-0718">Serine biosynthesis</keyword>
<dbReference type="FunFam" id="3.30.1330.90:FF:000003">
    <property type="entry name" value="D-3-phosphoglycerate dehydrogenase"/>
    <property type="match status" value="1"/>
</dbReference>
<comment type="catalytic activity">
    <reaction evidence="8 9">
        <text>(2R)-3-phosphoglycerate + NAD(+) = 3-phosphooxypyruvate + NADH + H(+)</text>
        <dbReference type="Rhea" id="RHEA:12641"/>
        <dbReference type="ChEBI" id="CHEBI:15378"/>
        <dbReference type="ChEBI" id="CHEBI:18110"/>
        <dbReference type="ChEBI" id="CHEBI:57540"/>
        <dbReference type="ChEBI" id="CHEBI:57945"/>
        <dbReference type="ChEBI" id="CHEBI:58272"/>
        <dbReference type="EC" id="1.1.1.95"/>
    </reaction>
</comment>
<reference evidence="11 12" key="1">
    <citation type="submission" date="2016-09" db="EMBL/GenBank/DDBJ databases">
        <title>Genomic analysis reveals versatility of anaerobic energy metabolism of Geosporobacter ferrireducens IRF9 of phylum Firmicutes.</title>
        <authorList>
            <person name="Kim S.-J."/>
        </authorList>
    </citation>
    <scope>NUCLEOTIDE SEQUENCE [LARGE SCALE GENOMIC DNA]</scope>
    <source>
        <strain evidence="11 12">IRF9</strain>
    </source>
</reference>
<dbReference type="SUPFAM" id="SSF143548">
    <property type="entry name" value="Serine metabolism enzymes domain"/>
    <property type="match status" value="1"/>
</dbReference>
<evidence type="ECO:0000313" key="11">
    <source>
        <dbReference type="EMBL" id="AOT70390.1"/>
    </source>
</evidence>
<evidence type="ECO:0000256" key="8">
    <source>
        <dbReference type="ARBA" id="ARBA00048731"/>
    </source>
</evidence>
<dbReference type="FunFam" id="3.30.70.260:FF:000008">
    <property type="entry name" value="D-3-phosphoglycerate dehydrogenase, chloroplastic"/>
    <property type="match status" value="1"/>
</dbReference>
<comment type="function">
    <text evidence="1">Catalyzes the reversible oxidation of 3-phospho-D-glycerate to 3-phosphonooxypyruvate, the first step of the phosphorylated L-serine biosynthesis pathway. Also catalyzes the reversible oxidation of 2-hydroxyglutarate to 2-oxoglutarate.</text>
</comment>
<dbReference type="SUPFAM" id="SSF55021">
    <property type="entry name" value="ACT-like"/>
    <property type="match status" value="1"/>
</dbReference>
<dbReference type="Gene3D" id="3.30.1330.90">
    <property type="entry name" value="D-3-phosphoglycerate dehydrogenase, domain 3"/>
    <property type="match status" value="1"/>
</dbReference>
<dbReference type="KEGG" id="gfe:Gferi_12790"/>
<dbReference type="InterPro" id="IPR006236">
    <property type="entry name" value="PGDH"/>
</dbReference>
<dbReference type="PANTHER" id="PTHR42938">
    <property type="entry name" value="FORMATE DEHYDROGENASE 1"/>
    <property type="match status" value="1"/>
</dbReference>
<dbReference type="GO" id="GO:0051287">
    <property type="term" value="F:NAD binding"/>
    <property type="evidence" value="ECO:0007669"/>
    <property type="project" value="UniProtKB-UniRule"/>
</dbReference>
<dbReference type="PROSITE" id="PS00670">
    <property type="entry name" value="D_2_HYDROXYACID_DH_2"/>
    <property type="match status" value="1"/>
</dbReference>
<keyword evidence="5 9" id="KW-0560">Oxidoreductase</keyword>
<accession>A0A1D8GHP1</accession>
<comment type="similarity">
    <text evidence="3 9">Belongs to the D-isomer specific 2-hydroxyacid dehydrogenase family.</text>
</comment>
<dbReference type="InterPro" id="IPR045865">
    <property type="entry name" value="ACT-like_dom_sf"/>
</dbReference>
<keyword evidence="6 9" id="KW-0520">NAD</keyword>
<dbReference type="Pfam" id="PF19304">
    <property type="entry name" value="PGDH_inter"/>
    <property type="match status" value="1"/>
</dbReference>
<feature type="domain" description="ACT" evidence="10">
    <location>
        <begin position="458"/>
        <end position="530"/>
    </location>
</feature>
<dbReference type="CDD" id="cd04902">
    <property type="entry name" value="ACT_3PGDH-xct"/>
    <property type="match status" value="1"/>
</dbReference>
<dbReference type="OrthoDB" id="9805416at2"/>
<evidence type="ECO:0000256" key="3">
    <source>
        <dbReference type="ARBA" id="ARBA00005854"/>
    </source>
</evidence>
<dbReference type="Pfam" id="PF01842">
    <property type="entry name" value="ACT"/>
    <property type="match status" value="1"/>
</dbReference>
<evidence type="ECO:0000256" key="6">
    <source>
        <dbReference type="ARBA" id="ARBA00023027"/>
    </source>
</evidence>
<evidence type="ECO:0000256" key="5">
    <source>
        <dbReference type="ARBA" id="ARBA00023002"/>
    </source>
</evidence>
<dbReference type="AlphaFoldDB" id="A0A1D8GHP1"/>
<keyword evidence="12" id="KW-1185">Reference proteome</keyword>
<dbReference type="RefSeq" id="WP_069977091.1">
    <property type="nucleotide sequence ID" value="NZ_CP017269.1"/>
</dbReference>
<dbReference type="CDD" id="cd12173">
    <property type="entry name" value="PGDH_4"/>
    <property type="match status" value="1"/>
</dbReference>
<dbReference type="Pfam" id="PF00389">
    <property type="entry name" value="2-Hacid_dh"/>
    <property type="match status" value="1"/>
</dbReference>
<protein>
    <recommendedName>
        <fullName evidence="4 9">D-3-phosphoglycerate dehydrogenase</fullName>
        <ecNumber evidence="9">1.1.1.95</ecNumber>
    </recommendedName>
</protein>
<organism evidence="11 12">
    <name type="scientific">Geosporobacter ferrireducens</name>
    <dbReference type="NCBI Taxonomy" id="1424294"/>
    <lineage>
        <taxon>Bacteria</taxon>
        <taxon>Bacillati</taxon>
        <taxon>Bacillota</taxon>
        <taxon>Clostridia</taxon>
        <taxon>Peptostreptococcales</taxon>
        <taxon>Thermotaleaceae</taxon>
        <taxon>Geosporobacter</taxon>
    </lineage>
</organism>
<dbReference type="GO" id="GO:0004617">
    <property type="term" value="F:phosphoglycerate dehydrogenase activity"/>
    <property type="evidence" value="ECO:0007669"/>
    <property type="project" value="UniProtKB-UniRule"/>
</dbReference>
<name>A0A1D8GHP1_9FIRM</name>
<dbReference type="InterPro" id="IPR029752">
    <property type="entry name" value="D-isomer_DH_CS1"/>
</dbReference>
<comment type="catalytic activity">
    <reaction evidence="7">
        <text>(R)-2-hydroxyglutarate + NAD(+) = 2-oxoglutarate + NADH + H(+)</text>
        <dbReference type="Rhea" id="RHEA:49612"/>
        <dbReference type="ChEBI" id="CHEBI:15378"/>
        <dbReference type="ChEBI" id="CHEBI:15801"/>
        <dbReference type="ChEBI" id="CHEBI:16810"/>
        <dbReference type="ChEBI" id="CHEBI:57540"/>
        <dbReference type="ChEBI" id="CHEBI:57945"/>
        <dbReference type="EC" id="1.1.1.399"/>
    </reaction>
</comment>
<comment type="pathway">
    <text evidence="2 9">Amino-acid biosynthesis; L-serine biosynthesis; L-serine from 3-phospho-D-glycerate: step 1/3.</text>
</comment>
<evidence type="ECO:0000259" key="10">
    <source>
        <dbReference type="PROSITE" id="PS51671"/>
    </source>
</evidence>
<proteinExistence type="inferred from homology"/>
<dbReference type="EC" id="1.1.1.95" evidence="9"/>
<dbReference type="Pfam" id="PF02826">
    <property type="entry name" value="2-Hacid_dh_C"/>
    <property type="match status" value="1"/>
</dbReference>
<dbReference type="SUPFAM" id="SSF52283">
    <property type="entry name" value="Formate/glycerate dehydrogenase catalytic domain-like"/>
    <property type="match status" value="1"/>
</dbReference>
<dbReference type="Gene3D" id="3.30.70.260">
    <property type="match status" value="1"/>
</dbReference>
<evidence type="ECO:0000256" key="7">
    <source>
        <dbReference type="ARBA" id="ARBA00048126"/>
    </source>
</evidence>
<dbReference type="PANTHER" id="PTHR42938:SF47">
    <property type="entry name" value="HYDROXYPYRUVATE REDUCTASE"/>
    <property type="match status" value="1"/>
</dbReference>
<sequence>MDHKKKVLITEKVDEEGIKLLQQELEVDIALGLPREELLQRIGDYDALIVRSETKVNEELMNYGKKLKVVGRAGNGIDNIDVPAATERGIIVANTPESNTLSACELSIGLLLAQARNIPQANSFLKAGNWERTRFKGSELYNKTLGIIGLGRIGSLVATRMAPFGMKVIAYDPYISDERFRRFGAEKKETLKELLEEADFITIHTPKTKETFKMIGEKEIQWMKKGVRIVNAARGGIICEQALYDGLVSGKIVSAGLDVHEQEPCFNTPLFGLDQVIVTPHIGADTLEAQQNVGITVSQQVLNGLKGEIVPNAVNLPALHRDELVAIKPYIDLMERLGKLYYQLHNETIELIEVEYWGNIAGQDTEMVTIAFVKGLLEPVIKEKVNYVNAFLQAKQRDIIIEQKKMHQPYNGYADLISVKVKHKGGTFTLAGNLSTKREGKLVEINGYEVDVNPSEHMLFIQNQDVPGVIGNIGTLLGTEKINIATMQVGRHHRGDRALMVLNIDDEVGNGTLEKLEKVDNVLWAKGIKL</sequence>
<dbReference type="InterPro" id="IPR045626">
    <property type="entry name" value="PGDH_ASB_dom"/>
</dbReference>
<dbReference type="PROSITE" id="PS51671">
    <property type="entry name" value="ACT"/>
    <property type="match status" value="1"/>
</dbReference>
<dbReference type="EMBL" id="CP017269">
    <property type="protein sequence ID" value="AOT70390.1"/>
    <property type="molecule type" value="Genomic_DNA"/>
</dbReference>
<evidence type="ECO:0000256" key="2">
    <source>
        <dbReference type="ARBA" id="ARBA00005216"/>
    </source>
</evidence>
<dbReference type="InterPro" id="IPR006139">
    <property type="entry name" value="D-isomer_2_OHA_DH_cat_dom"/>
</dbReference>
<dbReference type="SUPFAM" id="SSF51735">
    <property type="entry name" value="NAD(P)-binding Rossmann-fold domains"/>
    <property type="match status" value="1"/>
</dbReference>
<dbReference type="InterPro" id="IPR006140">
    <property type="entry name" value="D-isomer_DH_NAD-bd"/>
</dbReference>
<dbReference type="FunFam" id="3.40.50.720:FF:000021">
    <property type="entry name" value="D-3-phosphoglycerate dehydrogenase"/>
    <property type="match status" value="1"/>
</dbReference>
<dbReference type="InterPro" id="IPR029009">
    <property type="entry name" value="ASB_dom_sf"/>
</dbReference>
<dbReference type="Gene3D" id="3.40.50.720">
    <property type="entry name" value="NAD(P)-binding Rossmann-like Domain"/>
    <property type="match status" value="2"/>
</dbReference>
<evidence type="ECO:0000256" key="1">
    <source>
        <dbReference type="ARBA" id="ARBA00003800"/>
    </source>
</evidence>
<evidence type="ECO:0000256" key="9">
    <source>
        <dbReference type="RuleBase" id="RU363003"/>
    </source>
</evidence>